<evidence type="ECO:0000259" key="2">
    <source>
        <dbReference type="PROSITE" id="PS51159"/>
    </source>
</evidence>
<dbReference type="Gene3D" id="2.60.40.2440">
    <property type="entry name" value="Carbohydrate binding type-21 domain"/>
    <property type="match status" value="1"/>
</dbReference>
<dbReference type="Proteomes" id="UP000664521">
    <property type="component" value="Unassembled WGS sequence"/>
</dbReference>
<name>A0A8H3EY78_9LECA</name>
<sequence>MPYTPPSSHTTVASKTHTAVNGWSRLHAEPQRNDIKVDLPPAIHLPHSSSSTSYLHKHRRSPPISNSPSFLPRPATPDATPQDASTPESEDGEDESPRPRDFRPSSPAVMKGAAISPPDSSQNSSDDETNTKRAPVRDPDNLAELQAAIRIIEQHRASSPDLESNEQAKQARTTLGLPSRRLDPSPKFKASSSRLPLSAEARKISHSRSSTDDSAFVDFPRNKFDPPTQGASDSNFEEVEEAEIREKPALVRKKSGEPVRPALRPHAARRRPSSMPGTPTYSKAVHFKPDLEQVRMFLQVDRPLAVSAGSSPVEAYDNEIEFPFGDGNGQGYNHPFEWEIRLTNFPRNTLERSSAPVKVERVYLSPDNKQLLGAIAVQNISFHKLVVARFTLDYWKTTSEVKADYNHDVRRKQISDGYDRFVFSIKLEDQANLESKTLFFCVRYNVNGQDFWDNNHALNYQVDFSKKPKLQNGKLGSHGPAARPLNSLPRSKPAPPVSSRPRSFPSANSDDFATSIGAPYDFSSFPQPSVQLVGESPIRFKKSAAQLIPDAPERRPAVAGGQAFGNRYDFSASLSAAIQAASNTIGERNGIQIKQEVKSAPAKQPTFAHNLAFEPPSADPEAFCNELPQVDGANKLQRSEPPKAVTVDGLAKPAALTAEKPSVQSSSYNELLDRYCFFGSVGKSLPITKADQGQNQFDGPPDDAGKDQTKEKVAPAITPSRAVSPPIEAKKSFSSKSSTHKSRSVSPATASQLGSRPTSPVGFEYTFQSPMAIHG</sequence>
<feature type="region of interest" description="Disordered" evidence="1">
    <location>
        <begin position="687"/>
        <end position="762"/>
    </location>
</feature>
<organism evidence="3 4">
    <name type="scientific">Heterodermia speciosa</name>
    <dbReference type="NCBI Taxonomy" id="116794"/>
    <lineage>
        <taxon>Eukaryota</taxon>
        <taxon>Fungi</taxon>
        <taxon>Dikarya</taxon>
        <taxon>Ascomycota</taxon>
        <taxon>Pezizomycotina</taxon>
        <taxon>Lecanoromycetes</taxon>
        <taxon>OSLEUM clade</taxon>
        <taxon>Lecanoromycetidae</taxon>
        <taxon>Caliciales</taxon>
        <taxon>Physciaceae</taxon>
        <taxon>Heterodermia</taxon>
    </lineage>
</organism>
<dbReference type="InterPro" id="IPR050782">
    <property type="entry name" value="PP1_regulatory_subunit_3"/>
</dbReference>
<feature type="compositionally biased region" description="Basic and acidic residues" evidence="1">
    <location>
        <begin position="703"/>
        <end position="713"/>
    </location>
</feature>
<dbReference type="Pfam" id="PF03370">
    <property type="entry name" value="CBM_21"/>
    <property type="match status" value="1"/>
</dbReference>
<feature type="compositionally biased region" description="Polar residues" evidence="1">
    <location>
        <begin position="161"/>
        <end position="173"/>
    </location>
</feature>
<dbReference type="PANTHER" id="PTHR12307:SF36">
    <property type="entry name" value="GLYCOGEN-BINDING SUBUNIT 76A"/>
    <property type="match status" value="1"/>
</dbReference>
<proteinExistence type="predicted"/>
<dbReference type="EMBL" id="CAJPDS010000013">
    <property type="protein sequence ID" value="CAF9913589.1"/>
    <property type="molecule type" value="Genomic_DNA"/>
</dbReference>
<dbReference type="GO" id="GO:2001069">
    <property type="term" value="F:glycogen binding"/>
    <property type="evidence" value="ECO:0007669"/>
    <property type="project" value="TreeGrafter"/>
</dbReference>
<accession>A0A8H3EY78</accession>
<dbReference type="GO" id="GO:0000164">
    <property type="term" value="C:protein phosphatase type 1 complex"/>
    <property type="evidence" value="ECO:0007669"/>
    <property type="project" value="TreeGrafter"/>
</dbReference>
<feature type="region of interest" description="Disordered" evidence="1">
    <location>
        <begin position="31"/>
        <end position="237"/>
    </location>
</feature>
<dbReference type="PROSITE" id="PS51159">
    <property type="entry name" value="CBM21"/>
    <property type="match status" value="1"/>
</dbReference>
<protein>
    <recommendedName>
        <fullName evidence="2">CBM21 domain-containing protein</fullName>
    </recommendedName>
</protein>
<feature type="region of interest" description="Disordered" evidence="1">
    <location>
        <begin position="469"/>
        <end position="510"/>
    </location>
</feature>
<feature type="compositionally biased region" description="Basic and acidic residues" evidence="1">
    <location>
        <begin position="129"/>
        <end position="140"/>
    </location>
</feature>
<dbReference type="GO" id="GO:0005979">
    <property type="term" value="P:regulation of glycogen biosynthetic process"/>
    <property type="evidence" value="ECO:0007669"/>
    <property type="project" value="TreeGrafter"/>
</dbReference>
<comment type="caution">
    <text evidence="3">The sequence shown here is derived from an EMBL/GenBank/DDBJ whole genome shotgun (WGS) entry which is preliminary data.</text>
</comment>
<dbReference type="InterPro" id="IPR038175">
    <property type="entry name" value="CBM21_dom_sf"/>
</dbReference>
<evidence type="ECO:0000313" key="4">
    <source>
        <dbReference type="Proteomes" id="UP000664521"/>
    </source>
</evidence>
<dbReference type="GO" id="GO:0008157">
    <property type="term" value="F:protein phosphatase 1 binding"/>
    <property type="evidence" value="ECO:0007669"/>
    <property type="project" value="TreeGrafter"/>
</dbReference>
<keyword evidence="4" id="KW-1185">Reference proteome</keyword>
<gene>
    <name evidence="3" type="ORF">HETSPECPRED_001604</name>
</gene>
<reference evidence="3" key="1">
    <citation type="submission" date="2021-03" db="EMBL/GenBank/DDBJ databases">
        <authorList>
            <person name="Tagirdzhanova G."/>
        </authorList>
    </citation>
    <scope>NUCLEOTIDE SEQUENCE</scope>
</reference>
<dbReference type="OrthoDB" id="1881at2759"/>
<dbReference type="AlphaFoldDB" id="A0A8H3EY78"/>
<feature type="region of interest" description="Disordered" evidence="1">
    <location>
        <begin position="253"/>
        <end position="281"/>
    </location>
</feature>
<dbReference type="PANTHER" id="PTHR12307">
    <property type="entry name" value="PROTEIN PHOSPHATASE 1 REGULATORY SUBUNIT"/>
    <property type="match status" value="1"/>
</dbReference>
<feature type="domain" description="CBM21" evidence="2">
    <location>
        <begin position="349"/>
        <end position="463"/>
    </location>
</feature>
<evidence type="ECO:0000313" key="3">
    <source>
        <dbReference type="EMBL" id="CAF9913589.1"/>
    </source>
</evidence>
<feature type="compositionally biased region" description="Polar residues" evidence="1">
    <location>
        <begin position="747"/>
        <end position="758"/>
    </location>
</feature>
<dbReference type="InterPro" id="IPR005036">
    <property type="entry name" value="CBM21_dom"/>
</dbReference>
<evidence type="ECO:0000256" key="1">
    <source>
        <dbReference type="SAM" id="MobiDB-lite"/>
    </source>
</evidence>